<feature type="region of interest" description="Disordered" evidence="1">
    <location>
        <begin position="1"/>
        <end position="40"/>
    </location>
</feature>
<evidence type="ECO:0000313" key="2">
    <source>
        <dbReference type="EMBL" id="KAG0008980.1"/>
    </source>
</evidence>
<reference evidence="2" key="1">
    <citation type="journal article" date="2020" name="Fungal Divers.">
        <title>Resolving the Mortierellaceae phylogeny through synthesis of multi-gene phylogenetics and phylogenomics.</title>
        <authorList>
            <person name="Vandepol N."/>
            <person name="Liber J."/>
            <person name="Desiro A."/>
            <person name="Na H."/>
            <person name="Kennedy M."/>
            <person name="Barry K."/>
            <person name="Grigoriev I.V."/>
            <person name="Miller A.N."/>
            <person name="O'Donnell K."/>
            <person name="Stajich J.E."/>
            <person name="Bonito G."/>
        </authorList>
    </citation>
    <scope>NUCLEOTIDE SEQUENCE</scope>
    <source>
        <strain evidence="2">NRRL 2769</strain>
    </source>
</reference>
<dbReference type="Proteomes" id="UP000703661">
    <property type="component" value="Unassembled WGS sequence"/>
</dbReference>
<organism evidence="2 3">
    <name type="scientific">Entomortierella chlamydospora</name>
    <dbReference type="NCBI Taxonomy" id="101097"/>
    <lineage>
        <taxon>Eukaryota</taxon>
        <taxon>Fungi</taxon>
        <taxon>Fungi incertae sedis</taxon>
        <taxon>Mucoromycota</taxon>
        <taxon>Mortierellomycotina</taxon>
        <taxon>Mortierellomycetes</taxon>
        <taxon>Mortierellales</taxon>
        <taxon>Mortierellaceae</taxon>
        <taxon>Entomortierella</taxon>
    </lineage>
</organism>
<comment type="caution">
    <text evidence="2">The sequence shown here is derived from an EMBL/GenBank/DDBJ whole genome shotgun (WGS) entry which is preliminary data.</text>
</comment>
<accession>A0A9P6MNZ5</accession>
<evidence type="ECO:0000256" key="1">
    <source>
        <dbReference type="SAM" id="MobiDB-lite"/>
    </source>
</evidence>
<dbReference type="EMBL" id="JAAAID010001726">
    <property type="protein sequence ID" value="KAG0008980.1"/>
    <property type="molecule type" value="Genomic_DNA"/>
</dbReference>
<keyword evidence="3" id="KW-1185">Reference proteome</keyword>
<sequence length="110" mass="12239">MPLFKRSSKNQSSSAASTPAQTPRVSLEDQRPVQPTEKMTRDQAFMKVMPTIMSNVAAAAYTTNCSRIIIYGDIYYVPAFAIRPWGDVFGDLLSIAMTSEDNPSIFRVEI</sequence>
<feature type="compositionally biased region" description="Low complexity" evidence="1">
    <location>
        <begin position="9"/>
        <end position="23"/>
    </location>
</feature>
<name>A0A9P6MNZ5_9FUNG</name>
<evidence type="ECO:0000313" key="3">
    <source>
        <dbReference type="Proteomes" id="UP000703661"/>
    </source>
</evidence>
<protein>
    <submittedName>
        <fullName evidence="2">Uncharacterized protein</fullName>
    </submittedName>
</protein>
<proteinExistence type="predicted"/>
<gene>
    <name evidence="2" type="ORF">BGZ80_002855</name>
</gene>
<dbReference type="AlphaFoldDB" id="A0A9P6MNZ5"/>